<protein>
    <recommendedName>
        <fullName evidence="2">DUF7305 domain-containing protein</fullName>
    </recommendedName>
</protein>
<gene>
    <name evidence="3" type="ORF">CK500_05060</name>
</gene>
<dbReference type="EMBL" id="NSKC01000002">
    <property type="protein sequence ID" value="PAU84888.1"/>
    <property type="molecule type" value="Genomic_DNA"/>
</dbReference>
<dbReference type="AlphaFoldDB" id="A0A2A2FIW0"/>
<dbReference type="OrthoDB" id="148042at2157"/>
<dbReference type="Proteomes" id="UP000218083">
    <property type="component" value="Unassembled WGS sequence"/>
</dbReference>
<feature type="transmembrane region" description="Helical" evidence="1">
    <location>
        <begin position="12"/>
        <end position="37"/>
    </location>
</feature>
<keyword evidence="1" id="KW-1133">Transmembrane helix</keyword>
<feature type="domain" description="DUF7305" evidence="2">
    <location>
        <begin position="468"/>
        <end position="585"/>
    </location>
</feature>
<dbReference type="InterPro" id="IPR055713">
    <property type="entry name" value="DUF7289"/>
</dbReference>
<evidence type="ECO:0000313" key="3">
    <source>
        <dbReference type="EMBL" id="PAU84888.1"/>
    </source>
</evidence>
<keyword evidence="4" id="KW-1185">Reference proteome</keyword>
<name>A0A2A2FIW0_9EURY</name>
<dbReference type="RefSeq" id="WP_095636160.1">
    <property type="nucleotide sequence ID" value="NZ_NSKC01000002.1"/>
</dbReference>
<evidence type="ECO:0000259" key="2">
    <source>
        <dbReference type="Pfam" id="PF23981"/>
    </source>
</evidence>
<reference evidence="3 4" key="1">
    <citation type="submission" date="2017-08" db="EMBL/GenBank/DDBJ databases">
        <title>The strain WRN001 was isolated from Binhai saline alkaline soil, Tianjin, China.</title>
        <authorList>
            <person name="Liu D."/>
            <person name="Zhang G."/>
        </authorList>
    </citation>
    <scope>NUCLEOTIDE SEQUENCE [LARGE SCALE GENOMIC DNA]</scope>
    <source>
        <strain evidence="3 4">WN019</strain>
    </source>
</reference>
<keyword evidence="1" id="KW-0472">Membrane</keyword>
<accession>A0A2A2FIW0</accession>
<evidence type="ECO:0000313" key="4">
    <source>
        <dbReference type="Proteomes" id="UP000218083"/>
    </source>
</evidence>
<sequence>MNSPERAQSEVIGTVLLLGLTIAAIGITVGVGSTALADAQSSADIERIEGSMTQVDSKASLVAHGGSTSQRVRLDPSREADVRVDGEAGTMRIEVEAENEDGDIETQTENVTLGAVVYERGDDRVAYQGGGVWRSNGDGSWMVSPPEFHYRGDTLTLPLVTVDGDGRLDDSAVVAGDTKHPEGLFPSENVSNPLLGGNVTITVESEYAEAWGRFFETRTSANVTQLSETEVRVALRTETVHPTLSTSVSATASSKLALGEVTSLYADSYDSSDGSYNSSSARDGARIQTSGKFHLNARGGRGDPDSITVRGDVVAPSFSPSRTSDVWQDNTNISGDLIQSDGRASVDPISGAITARMDRIRDENLASEGAFRDGFEHDNGSEMTIDEDTYVNGGVEVSDGSTLRIENGATVHISGDLDVSGSSEVVFDNAGGNVAVLVEHELAMQDTAAISSVGGDLGEPGETVEDNRNQLFVDGPVGIVGEAAIATDDTTRFELYNTGAVNVEDQATIAADGDVTRNLWWYSSAADIYFEGDQGDGIDFAGVLYAPTSGVELQDDMTFKGSFTSASFEFDDADLSLHYDESLATLQPFEGDSVPVVSHLHVSTHRVTIESD</sequence>
<comment type="caution">
    <text evidence="3">The sequence shown here is derived from an EMBL/GenBank/DDBJ whole genome shotgun (WGS) entry which is preliminary data.</text>
</comment>
<dbReference type="Pfam" id="PF23960">
    <property type="entry name" value="DUF7289"/>
    <property type="match status" value="1"/>
</dbReference>
<dbReference type="Pfam" id="PF23981">
    <property type="entry name" value="DUF7305"/>
    <property type="match status" value="1"/>
</dbReference>
<organism evidence="3 4">
    <name type="scientific">Halorubrum salipaludis</name>
    <dbReference type="NCBI Taxonomy" id="2032630"/>
    <lineage>
        <taxon>Archaea</taxon>
        <taxon>Methanobacteriati</taxon>
        <taxon>Methanobacteriota</taxon>
        <taxon>Stenosarchaea group</taxon>
        <taxon>Halobacteria</taxon>
        <taxon>Halobacteriales</taxon>
        <taxon>Haloferacaceae</taxon>
        <taxon>Halorubrum</taxon>
    </lineage>
</organism>
<proteinExistence type="predicted"/>
<evidence type="ECO:0000256" key="1">
    <source>
        <dbReference type="SAM" id="Phobius"/>
    </source>
</evidence>
<dbReference type="InterPro" id="IPR055729">
    <property type="entry name" value="DUF7305"/>
</dbReference>
<keyword evidence="1" id="KW-0812">Transmembrane</keyword>